<gene>
    <name evidence="1" type="ORF">FH063_004831</name>
</gene>
<proteinExistence type="predicted"/>
<name>A0A5B0KV62_9PROT</name>
<dbReference type="EMBL" id="VEWN01000005">
    <property type="protein sequence ID" value="KAA1055856.1"/>
    <property type="molecule type" value="Genomic_DNA"/>
</dbReference>
<accession>A0A5B0KV62</accession>
<organism evidence="1 2">
    <name type="scientific">Azospirillum argentinense</name>
    <dbReference type="NCBI Taxonomy" id="2970906"/>
    <lineage>
        <taxon>Bacteria</taxon>
        <taxon>Pseudomonadati</taxon>
        <taxon>Pseudomonadota</taxon>
        <taxon>Alphaproteobacteria</taxon>
        <taxon>Rhodospirillales</taxon>
        <taxon>Azospirillaceae</taxon>
        <taxon>Azospirillum</taxon>
    </lineage>
</organism>
<dbReference type="AlphaFoldDB" id="A0A5B0KV62"/>
<reference evidence="1 2" key="1">
    <citation type="submission" date="2019-07" db="EMBL/GenBank/DDBJ databases">
        <title>Genome sequencing of the stress-tolerant strain Azospirillum brasilense Az19.</title>
        <authorList>
            <person name="Maroniche G.A."/>
            <person name="Garcia J.E."/>
            <person name="Pagnussat L."/>
            <person name="Amenta M."/>
            <person name="Creus C.M."/>
        </authorList>
    </citation>
    <scope>NUCLEOTIDE SEQUENCE [LARGE SCALE GENOMIC DNA]</scope>
    <source>
        <strain evidence="1 2">Az19</strain>
    </source>
</reference>
<dbReference type="Proteomes" id="UP000325333">
    <property type="component" value="Unassembled WGS sequence"/>
</dbReference>
<sequence length="38" mass="4341">MPKCIFAILANRALRLQRCSQLRTFFPPGQLPCCKSCE</sequence>
<comment type="caution">
    <text evidence="1">The sequence shown here is derived from an EMBL/GenBank/DDBJ whole genome shotgun (WGS) entry which is preliminary data.</text>
</comment>
<evidence type="ECO:0000313" key="2">
    <source>
        <dbReference type="Proteomes" id="UP000325333"/>
    </source>
</evidence>
<evidence type="ECO:0000313" key="1">
    <source>
        <dbReference type="EMBL" id="KAA1055856.1"/>
    </source>
</evidence>
<protein>
    <submittedName>
        <fullName evidence="1">Uncharacterized protein</fullName>
    </submittedName>
</protein>